<accession>A0A1U7JAH1</accession>
<evidence type="ECO:0000313" key="3">
    <source>
        <dbReference type="Proteomes" id="UP000185557"/>
    </source>
</evidence>
<evidence type="ECO:0000259" key="1">
    <source>
        <dbReference type="Pfam" id="PF04230"/>
    </source>
</evidence>
<dbReference type="STRING" id="549789.NIES30_01425"/>
<feature type="domain" description="Polysaccharide pyruvyl transferase" evidence="1">
    <location>
        <begin position="13"/>
        <end position="281"/>
    </location>
</feature>
<dbReference type="GO" id="GO:0016740">
    <property type="term" value="F:transferase activity"/>
    <property type="evidence" value="ECO:0007669"/>
    <property type="project" value="UniProtKB-KW"/>
</dbReference>
<dbReference type="PANTHER" id="PTHR36836">
    <property type="entry name" value="COLANIC ACID BIOSYNTHESIS PROTEIN WCAK"/>
    <property type="match status" value="1"/>
</dbReference>
<keyword evidence="3" id="KW-1185">Reference proteome</keyword>
<dbReference type="Pfam" id="PF04230">
    <property type="entry name" value="PS_pyruv_trans"/>
    <property type="match status" value="1"/>
</dbReference>
<dbReference type="NCBIfam" id="TIGR03609">
    <property type="entry name" value="S_layer_CsaB"/>
    <property type="match status" value="1"/>
</dbReference>
<dbReference type="OrthoDB" id="3199616at2"/>
<gene>
    <name evidence="2" type="ORF">NIES30_01425</name>
</gene>
<organism evidence="2 3">
    <name type="scientific">Phormidium tenue NIES-30</name>
    <dbReference type="NCBI Taxonomy" id="549789"/>
    <lineage>
        <taxon>Bacteria</taxon>
        <taxon>Bacillati</taxon>
        <taxon>Cyanobacteriota</taxon>
        <taxon>Cyanophyceae</taxon>
        <taxon>Oscillatoriophycideae</taxon>
        <taxon>Oscillatoriales</taxon>
        <taxon>Oscillatoriaceae</taxon>
        <taxon>Phormidium</taxon>
    </lineage>
</organism>
<sequence>MRAVLCGYYGMGNGGDEALLATLLQMLPAGVTPVVLSGNPVETAQRYGVETVPRKALGPVIRALRGADVLIWGGGSLLQDATSLQNPVYYGGLMVLAQWLGLKTIAWGQGIGPLSHPLSQGLGRYALGHCNAVSVRDNGSAAWLARWQVPGMQAPDPVWALESTPVDGLWDLPAPRVAVALRPHPWLTESRLDQFTQALASFQKATQTCLLLVPFQPIKDLPIAEYIQPRLPGPSHIYALADPHQLKGLFRGVEMTLGMRLHALIMAAAEGCRCFGLSYDPKVSHLMTDLDLPGFDLNPQAVSHRWPDSPEQMTQTWLEVYANGDPLSPEQISSRVDRALMHQDLLRDVLSS</sequence>
<dbReference type="InterPro" id="IPR007345">
    <property type="entry name" value="Polysacch_pyruvyl_Trfase"/>
</dbReference>
<reference evidence="2 3" key="1">
    <citation type="submission" date="2016-11" db="EMBL/GenBank/DDBJ databases">
        <title>Draft Genome Sequences of Nine Cyanobacterial Strains from Diverse Habitats.</title>
        <authorList>
            <person name="Zhu T."/>
            <person name="Hou S."/>
            <person name="Lu X."/>
            <person name="Hess W.R."/>
        </authorList>
    </citation>
    <scope>NUCLEOTIDE SEQUENCE [LARGE SCALE GENOMIC DNA]</scope>
    <source>
        <strain evidence="2 3">NIES-30</strain>
    </source>
</reference>
<dbReference type="InterPro" id="IPR019896">
    <property type="entry name" value="Polysacch_pyruvyl_Trfase_CsaB"/>
</dbReference>
<dbReference type="EMBL" id="MRCG01000001">
    <property type="protein sequence ID" value="OKH50778.1"/>
    <property type="molecule type" value="Genomic_DNA"/>
</dbReference>
<dbReference type="RefSeq" id="WP_073606593.1">
    <property type="nucleotide sequence ID" value="NZ_MRCG01000001.1"/>
</dbReference>
<comment type="caution">
    <text evidence="2">The sequence shown here is derived from an EMBL/GenBank/DDBJ whole genome shotgun (WGS) entry which is preliminary data.</text>
</comment>
<dbReference type="AlphaFoldDB" id="A0A1U7JAH1"/>
<proteinExistence type="predicted"/>
<protein>
    <submittedName>
        <fullName evidence="2">Polysaccharide pyruvyl transferase CsaB</fullName>
    </submittedName>
</protein>
<name>A0A1U7JAH1_9CYAN</name>
<dbReference type="PANTHER" id="PTHR36836:SF1">
    <property type="entry name" value="COLANIC ACID BIOSYNTHESIS PROTEIN WCAK"/>
    <property type="match status" value="1"/>
</dbReference>
<evidence type="ECO:0000313" key="2">
    <source>
        <dbReference type="EMBL" id="OKH50778.1"/>
    </source>
</evidence>
<dbReference type="Proteomes" id="UP000185557">
    <property type="component" value="Unassembled WGS sequence"/>
</dbReference>
<keyword evidence="2" id="KW-0808">Transferase</keyword>